<dbReference type="InterPro" id="IPR002913">
    <property type="entry name" value="START_lipid-bd_dom"/>
</dbReference>
<dbReference type="AlphaFoldDB" id="A0AAJ6VWA4"/>
<dbReference type="InterPro" id="IPR001849">
    <property type="entry name" value="PH_domain"/>
</dbReference>
<dbReference type="CTD" id="38928"/>
<dbReference type="PROSITE" id="PS50848">
    <property type="entry name" value="START"/>
    <property type="match status" value="1"/>
</dbReference>
<dbReference type="SUPFAM" id="SSF50729">
    <property type="entry name" value="PH domain-like"/>
    <property type="match status" value="1"/>
</dbReference>
<evidence type="ECO:0000259" key="14">
    <source>
        <dbReference type="PROSITE" id="PS50848"/>
    </source>
</evidence>
<gene>
    <name evidence="16" type="primary">LOC100901386</name>
</gene>
<dbReference type="GO" id="GO:0005581">
    <property type="term" value="C:collagen trimer"/>
    <property type="evidence" value="ECO:0007669"/>
    <property type="project" value="UniProtKB-KW"/>
</dbReference>
<dbReference type="CDD" id="cd08872">
    <property type="entry name" value="START_STARD11-like"/>
    <property type="match status" value="1"/>
</dbReference>
<reference evidence="16" key="1">
    <citation type="submission" date="2025-08" db="UniProtKB">
        <authorList>
            <consortium name="RefSeq"/>
        </authorList>
    </citation>
    <scope>IDENTIFICATION</scope>
</reference>
<evidence type="ECO:0000256" key="1">
    <source>
        <dbReference type="ARBA" id="ARBA00000074"/>
    </source>
</evidence>
<dbReference type="Gene3D" id="3.30.530.20">
    <property type="match status" value="1"/>
</dbReference>
<dbReference type="PANTHER" id="PTHR19308:SF53">
    <property type="entry name" value="CERAMIDE TRANSFER PROTEIN"/>
    <property type="match status" value="1"/>
</dbReference>
<dbReference type="GeneID" id="100901386"/>
<dbReference type="InterPro" id="IPR011993">
    <property type="entry name" value="PH-like_dom_sf"/>
</dbReference>
<dbReference type="Gene3D" id="2.30.29.30">
    <property type="entry name" value="Pleckstrin-homology domain (PH domain)/Phosphotyrosine-binding domain (PTB)"/>
    <property type="match status" value="1"/>
</dbReference>
<keyword evidence="16" id="KW-0176">Collagen</keyword>
<dbReference type="Pfam" id="PF00169">
    <property type="entry name" value="PH"/>
    <property type="match status" value="1"/>
</dbReference>
<dbReference type="GO" id="GO:0008289">
    <property type="term" value="F:lipid binding"/>
    <property type="evidence" value="ECO:0007669"/>
    <property type="project" value="InterPro"/>
</dbReference>
<dbReference type="SUPFAM" id="SSF55961">
    <property type="entry name" value="Bet v1-like"/>
    <property type="match status" value="1"/>
</dbReference>
<keyword evidence="8" id="KW-0256">Endoplasmic reticulum</keyword>
<keyword evidence="10" id="KW-0175">Coiled coil</keyword>
<accession>A0AAJ6VWA4</accession>
<dbReference type="SMART" id="SM00234">
    <property type="entry name" value="START"/>
    <property type="match status" value="1"/>
</dbReference>
<dbReference type="InterPro" id="IPR023393">
    <property type="entry name" value="START-like_dom_sf"/>
</dbReference>
<dbReference type="GO" id="GO:0035621">
    <property type="term" value="P:ER to Golgi ceramide transport"/>
    <property type="evidence" value="ECO:0007669"/>
    <property type="project" value="TreeGrafter"/>
</dbReference>
<dbReference type="RefSeq" id="XP_003739870.1">
    <property type="nucleotide sequence ID" value="XM_003739822.2"/>
</dbReference>
<evidence type="ECO:0000256" key="11">
    <source>
        <dbReference type="ARBA" id="ARBA00023055"/>
    </source>
</evidence>
<dbReference type="PROSITE" id="PS50003">
    <property type="entry name" value="PH_DOMAIN"/>
    <property type="match status" value="1"/>
</dbReference>
<feature type="domain" description="PH" evidence="13">
    <location>
        <begin position="20"/>
        <end position="115"/>
    </location>
</feature>
<organism evidence="15 16">
    <name type="scientific">Galendromus occidentalis</name>
    <name type="common">western predatory mite</name>
    <dbReference type="NCBI Taxonomy" id="34638"/>
    <lineage>
        <taxon>Eukaryota</taxon>
        <taxon>Metazoa</taxon>
        <taxon>Ecdysozoa</taxon>
        <taxon>Arthropoda</taxon>
        <taxon>Chelicerata</taxon>
        <taxon>Arachnida</taxon>
        <taxon>Acari</taxon>
        <taxon>Parasitiformes</taxon>
        <taxon>Mesostigmata</taxon>
        <taxon>Gamasina</taxon>
        <taxon>Phytoseioidea</taxon>
        <taxon>Phytoseiidae</taxon>
        <taxon>Typhlodrominae</taxon>
        <taxon>Galendromus</taxon>
    </lineage>
</organism>
<evidence type="ECO:0000256" key="2">
    <source>
        <dbReference type="ARBA" id="ARBA00004240"/>
    </source>
</evidence>
<name>A0AAJ6VWA4_9ACAR</name>
<comment type="catalytic activity">
    <reaction evidence="1">
        <text>N-hexadecanoylsphing-4-enine(in) = N-hexadecanoylsphing-4-enine(out)</text>
        <dbReference type="Rhea" id="RHEA:45720"/>
        <dbReference type="ChEBI" id="CHEBI:72959"/>
    </reaction>
</comment>
<dbReference type="InterPro" id="IPR051213">
    <property type="entry name" value="START_lipid_transfer"/>
</dbReference>
<dbReference type="InterPro" id="IPR041952">
    <property type="entry name" value="STARD11_START"/>
</dbReference>
<proteinExistence type="predicted"/>
<evidence type="ECO:0000256" key="4">
    <source>
        <dbReference type="ARBA" id="ARBA00004555"/>
    </source>
</evidence>
<dbReference type="GO" id="GO:0005794">
    <property type="term" value="C:Golgi apparatus"/>
    <property type="evidence" value="ECO:0007669"/>
    <property type="project" value="UniProtKB-SubCell"/>
</dbReference>
<keyword evidence="11" id="KW-0445">Lipid transport</keyword>
<keyword evidence="15" id="KW-1185">Reference proteome</keyword>
<evidence type="ECO:0000256" key="5">
    <source>
        <dbReference type="ARBA" id="ARBA00021440"/>
    </source>
</evidence>
<dbReference type="CDD" id="cd13283">
    <property type="entry name" value="PH_GPBP"/>
    <property type="match status" value="1"/>
</dbReference>
<keyword evidence="6" id="KW-0813">Transport</keyword>
<evidence type="ECO:0000256" key="8">
    <source>
        <dbReference type="ARBA" id="ARBA00022824"/>
    </source>
</evidence>
<evidence type="ECO:0000256" key="6">
    <source>
        <dbReference type="ARBA" id="ARBA00022448"/>
    </source>
</evidence>
<sequence>MAAEDGTTVLSDEDEEVCAPISLHGTLCKWTNYIHGWQQRYFVLANKTLSYYKSENDSSYGCRGAVSIQKAVYKPHEFDECRFDIGVVNGDMWYLRADDVGTRNKWLEAIESHKNADSAYGSDNSLKRHGSSISIGSTMSQTSVSSRRTLIKEKLSEMDTFKGILSKQVDSIQSLYDGLAAVAEIPPAVSDIDVKGEAMTFKATSHALLTACTQCVDLVNQHEDTWRKKLDREVERRKKAEAAVAAGQASDIVPAGGGGPKRSSLINCPDMLEGPHSLLNEEDFFDAVEAFIEQNDQEVEQKRQIRNKVRLLQDPLPETAKSHLLSKEIEETTNEQFRYALMGLGGEGGWQLFAEDGLMKMYKRELEVDGLVCDPLKAVHVVKGVTAREMCYYFFAPEVRYEWETTLESMNVVEVIEKDKTLVFHQIHKRVWPAAQRDALFWSHMEQMDKECKASGDQLGPPVSGDLCSTWMVCNKSCDTPEIPVGRCLRVFLTVCLVGQTYVVGDPKSATRDKLTTRITYCSSINPGGWAPASVLRSIYKREYPKFLKRFTLYVKEQTENKPILF</sequence>
<comment type="subcellular location">
    <subcellularLocation>
        <location evidence="3">Cytoplasm</location>
    </subcellularLocation>
    <subcellularLocation>
        <location evidence="2">Endoplasmic reticulum</location>
    </subcellularLocation>
    <subcellularLocation>
        <location evidence="4">Golgi apparatus</location>
    </subcellularLocation>
</comment>
<keyword evidence="7" id="KW-0963">Cytoplasm</keyword>
<dbReference type="SMART" id="SM00233">
    <property type="entry name" value="PH"/>
    <property type="match status" value="1"/>
</dbReference>
<evidence type="ECO:0000256" key="7">
    <source>
        <dbReference type="ARBA" id="ARBA00022490"/>
    </source>
</evidence>
<evidence type="ECO:0000313" key="16">
    <source>
        <dbReference type="RefSeq" id="XP_003739870.1"/>
    </source>
</evidence>
<evidence type="ECO:0000256" key="12">
    <source>
        <dbReference type="ARBA" id="ARBA00031527"/>
    </source>
</evidence>
<evidence type="ECO:0000256" key="9">
    <source>
        <dbReference type="ARBA" id="ARBA00023034"/>
    </source>
</evidence>
<feature type="domain" description="START" evidence="14">
    <location>
        <begin position="347"/>
        <end position="560"/>
    </location>
</feature>
<dbReference type="Pfam" id="PF01852">
    <property type="entry name" value="START"/>
    <property type="match status" value="1"/>
</dbReference>
<dbReference type="GO" id="GO:0005783">
    <property type="term" value="C:endoplasmic reticulum"/>
    <property type="evidence" value="ECO:0007669"/>
    <property type="project" value="UniProtKB-SubCell"/>
</dbReference>
<protein>
    <recommendedName>
        <fullName evidence="5">Ceramide transfer protein</fullName>
    </recommendedName>
    <alternativeName>
        <fullName evidence="12">Collagen type IV alpha-3-binding protein</fullName>
    </alternativeName>
</protein>
<evidence type="ECO:0000256" key="10">
    <source>
        <dbReference type="ARBA" id="ARBA00023054"/>
    </source>
</evidence>
<dbReference type="Proteomes" id="UP000694867">
    <property type="component" value="Unplaced"/>
</dbReference>
<evidence type="ECO:0000259" key="13">
    <source>
        <dbReference type="PROSITE" id="PS50003"/>
    </source>
</evidence>
<keyword evidence="9" id="KW-0333">Golgi apparatus</keyword>
<evidence type="ECO:0000256" key="3">
    <source>
        <dbReference type="ARBA" id="ARBA00004496"/>
    </source>
</evidence>
<dbReference type="PANTHER" id="PTHR19308">
    <property type="entry name" value="PHOSPHATIDYLCHOLINE TRANSFER PROTEIN"/>
    <property type="match status" value="1"/>
</dbReference>
<evidence type="ECO:0000313" key="15">
    <source>
        <dbReference type="Proteomes" id="UP000694867"/>
    </source>
</evidence>
<dbReference type="KEGG" id="goe:100901386"/>